<accession>A0AAD8A5W5</accession>
<comment type="caution">
    <text evidence="2">The sequence shown here is derived from an EMBL/GenBank/DDBJ whole genome shotgun (WGS) entry which is preliminary data.</text>
</comment>
<keyword evidence="1" id="KW-1133">Transmembrane helix</keyword>
<reference evidence="2" key="2">
    <citation type="submission" date="2023-05" db="EMBL/GenBank/DDBJ databases">
        <authorList>
            <person name="Fouks B."/>
        </authorList>
    </citation>
    <scope>NUCLEOTIDE SEQUENCE</scope>
    <source>
        <strain evidence="2">Stay&amp;Tobe</strain>
        <tissue evidence="2">Testes</tissue>
    </source>
</reference>
<proteinExistence type="predicted"/>
<feature type="transmembrane region" description="Helical" evidence="1">
    <location>
        <begin position="36"/>
        <end position="52"/>
    </location>
</feature>
<feature type="non-terminal residue" evidence="2">
    <location>
        <position position="124"/>
    </location>
</feature>
<keyword evidence="1" id="KW-0812">Transmembrane</keyword>
<feature type="non-terminal residue" evidence="2">
    <location>
        <position position="1"/>
    </location>
</feature>
<dbReference type="EMBL" id="JASPKZ010003840">
    <property type="protein sequence ID" value="KAJ9592337.1"/>
    <property type="molecule type" value="Genomic_DNA"/>
</dbReference>
<protein>
    <submittedName>
        <fullName evidence="2">Uncharacterized protein</fullName>
    </submittedName>
</protein>
<gene>
    <name evidence="2" type="ORF">L9F63_001127</name>
</gene>
<feature type="transmembrane region" description="Helical" evidence="1">
    <location>
        <begin position="6"/>
        <end position="24"/>
    </location>
</feature>
<evidence type="ECO:0000313" key="3">
    <source>
        <dbReference type="Proteomes" id="UP001233999"/>
    </source>
</evidence>
<sequence>ITLWLMYLGPYTLSYPLFPTLALIKGSSLLKRCGIVLSWLMHFLNNNFIFVYHKSLVINYAYVFHNYNVTNYTGIFLSVFMIFSNFTSGKVHLLQFFHRNGMKVKIFKVRVNCFECTLIMLTET</sequence>
<dbReference type="AlphaFoldDB" id="A0AAD8A5W5"/>
<keyword evidence="3" id="KW-1185">Reference proteome</keyword>
<evidence type="ECO:0000313" key="2">
    <source>
        <dbReference type="EMBL" id="KAJ9592337.1"/>
    </source>
</evidence>
<name>A0AAD8A5W5_DIPPU</name>
<keyword evidence="1" id="KW-0472">Membrane</keyword>
<organism evidence="2 3">
    <name type="scientific">Diploptera punctata</name>
    <name type="common">Pacific beetle cockroach</name>
    <dbReference type="NCBI Taxonomy" id="6984"/>
    <lineage>
        <taxon>Eukaryota</taxon>
        <taxon>Metazoa</taxon>
        <taxon>Ecdysozoa</taxon>
        <taxon>Arthropoda</taxon>
        <taxon>Hexapoda</taxon>
        <taxon>Insecta</taxon>
        <taxon>Pterygota</taxon>
        <taxon>Neoptera</taxon>
        <taxon>Polyneoptera</taxon>
        <taxon>Dictyoptera</taxon>
        <taxon>Blattodea</taxon>
        <taxon>Blaberoidea</taxon>
        <taxon>Blaberidae</taxon>
        <taxon>Diplopterinae</taxon>
        <taxon>Diploptera</taxon>
    </lineage>
</organism>
<feature type="transmembrane region" description="Helical" evidence="1">
    <location>
        <begin position="72"/>
        <end position="93"/>
    </location>
</feature>
<evidence type="ECO:0000256" key="1">
    <source>
        <dbReference type="SAM" id="Phobius"/>
    </source>
</evidence>
<dbReference type="Proteomes" id="UP001233999">
    <property type="component" value="Unassembled WGS sequence"/>
</dbReference>
<reference evidence="2" key="1">
    <citation type="journal article" date="2023" name="IScience">
        <title>Live-bearing cockroach genome reveals convergent evolutionary mechanisms linked to viviparity in insects and beyond.</title>
        <authorList>
            <person name="Fouks B."/>
            <person name="Harrison M.C."/>
            <person name="Mikhailova A.A."/>
            <person name="Marchal E."/>
            <person name="English S."/>
            <person name="Carruthers M."/>
            <person name="Jennings E.C."/>
            <person name="Chiamaka E.L."/>
            <person name="Frigard R.A."/>
            <person name="Pippel M."/>
            <person name="Attardo G.M."/>
            <person name="Benoit J.B."/>
            <person name="Bornberg-Bauer E."/>
            <person name="Tobe S.S."/>
        </authorList>
    </citation>
    <scope>NUCLEOTIDE SEQUENCE</scope>
    <source>
        <strain evidence="2">Stay&amp;Tobe</strain>
    </source>
</reference>